<dbReference type="AlphaFoldDB" id="A0A1C3X3Z6"/>
<organism evidence="2 3">
    <name type="scientific">Rhizobium lusitanum</name>
    <dbReference type="NCBI Taxonomy" id="293958"/>
    <lineage>
        <taxon>Bacteria</taxon>
        <taxon>Pseudomonadati</taxon>
        <taxon>Pseudomonadota</taxon>
        <taxon>Alphaproteobacteria</taxon>
        <taxon>Hyphomicrobiales</taxon>
        <taxon>Rhizobiaceae</taxon>
        <taxon>Rhizobium/Agrobacterium group</taxon>
        <taxon>Rhizobium</taxon>
    </lineage>
</organism>
<proteinExistence type="predicted"/>
<name>A0A1C3X3Z6_9HYPH</name>
<feature type="compositionally biased region" description="Polar residues" evidence="1">
    <location>
        <begin position="511"/>
        <end position="521"/>
    </location>
</feature>
<accession>A0A1C3X3Z6</accession>
<dbReference type="Proteomes" id="UP000199205">
    <property type="component" value="Unassembled WGS sequence"/>
</dbReference>
<evidence type="ECO:0000313" key="3">
    <source>
        <dbReference type="Proteomes" id="UP000199205"/>
    </source>
</evidence>
<protein>
    <submittedName>
        <fullName evidence="2">Uncharacterized protein</fullName>
    </submittedName>
</protein>
<sequence length="555" mass="56414">MLLPVGAVSAVAAPIEKPVVVTAETAGLQTAATPLAVLSSTINANVEGKLNMLLVAARERMFDSLLSAIDAAGAALNVSREPGESDAAFAQRIAATIRSLPPQQLAEAQQRLNAQTSTPIPLPLLAKALENPESPQALQLALSLEPAPSAEPDAALKAVVNSYGQNAGEPESVVTQMPTPALTQKAADTAAPAALLTVPVKEAGPSTALPAAAQPVAQPAQALQEAPSPSASASPVPAATVQTAPAQAIAQSGSAPAPQAASGANVDANATLLPSQLASLVDDLTAGPLLAAIAAETKLPTEVELIRSPLTPPPVPRDIQQIQADIKQGLQVVINPPVAAASSALLQIIGNPAASVEQIIAQALTANGAGQMSPQPQPAVDESGRSRLVAAGFTPTALAAEPEASVSVASLTGKPQPQTSAAAATFDAPEQMGVIAPIPLGVPFVVANYLPAATPTKDAESKPVDRVDPVEDEEDEEGEEASDGDKEQHETEDDSQAPESSPQAADETSGDTEAQLVSSQNAVVAPDLPALPQPAPADRPQDHAFDFYRRMVEWE</sequence>
<feature type="compositionally biased region" description="Basic and acidic residues" evidence="1">
    <location>
        <begin position="457"/>
        <end position="469"/>
    </location>
</feature>
<evidence type="ECO:0000256" key="1">
    <source>
        <dbReference type="SAM" id="MobiDB-lite"/>
    </source>
</evidence>
<dbReference type="RefSeq" id="WP_092576525.1">
    <property type="nucleotide sequence ID" value="NZ_FMAF01000024.1"/>
</dbReference>
<evidence type="ECO:0000313" key="2">
    <source>
        <dbReference type="EMBL" id="SCB46992.1"/>
    </source>
</evidence>
<gene>
    <name evidence="2" type="ORF">GA0061101_12466</name>
</gene>
<feature type="region of interest" description="Disordered" evidence="1">
    <location>
        <begin position="212"/>
        <end position="239"/>
    </location>
</feature>
<feature type="compositionally biased region" description="Acidic residues" evidence="1">
    <location>
        <begin position="470"/>
        <end position="482"/>
    </location>
</feature>
<dbReference type="EMBL" id="FMAF01000024">
    <property type="protein sequence ID" value="SCB46992.1"/>
    <property type="molecule type" value="Genomic_DNA"/>
</dbReference>
<dbReference type="OrthoDB" id="8404831at2"/>
<reference evidence="2 3" key="1">
    <citation type="submission" date="2016-08" db="EMBL/GenBank/DDBJ databases">
        <authorList>
            <person name="Seilhamer J.J."/>
        </authorList>
    </citation>
    <scope>NUCLEOTIDE SEQUENCE [LARGE SCALE GENOMIC DNA]</scope>
    <source>
        <strain evidence="2 3">P1-7</strain>
    </source>
</reference>
<feature type="region of interest" description="Disordered" evidence="1">
    <location>
        <begin position="455"/>
        <end position="542"/>
    </location>
</feature>